<dbReference type="AlphaFoldDB" id="A0A8J8T8R9"/>
<dbReference type="EMBL" id="RRYP01001060">
    <property type="protein sequence ID" value="TNV86464.1"/>
    <property type="molecule type" value="Genomic_DNA"/>
</dbReference>
<keyword evidence="2" id="KW-1185">Reference proteome</keyword>
<reference evidence="1" key="1">
    <citation type="submission" date="2019-06" db="EMBL/GenBank/DDBJ databases">
        <authorList>
            <person name="Zheng W."/>
        </authorList>
    </citation>
    <scope>NUCLEOTIDE SEQUENCE</scope>
    <source>
        <strain evidence="1">QDHG01</strain>
    </source>
</reference>
<accession>A0A8J8T8R9</accession>
<sequence length="157" mass="17238">MSNACQSYFSPAIDSNSLLHLLTHPLLMRASHHAHTTSATASSSLANLHCWRQTRMYSLPVPGTIQSVTIISVSCFVRILRYTKSESPWFSCLRVDLVFITRSAMRVAYCTEGILSSGKAFTGMPSKLITTQPMAPGCFIISLRYSCTSLLSLSAIL</sequence>
<evidence type="ECO:0000313" key="2">
    <source>
        <dbReference type="Proteomes" id="UP000785679"/>
    </source>
</evidence>
<dbReference type="Proteomes" id="UP000785679">
    <property type="component" value="Unassembled WGS sequence"/>
</dbReference>
<name>A0A8J8T8R9_HALGN</name>
<organism evidence="1 2">
    <name type="scientific">Halteria grandinella</name>
    <dbReference type="NCBI Taxonomy" id="5974"/>
    <lineage>
        <taxon>Eukaryota</taxon>
        <taxon>Sar</taxon>
        <taxon>Alveolata</taxon>
        <taxon>Ciliophora</taxon>
        <taxon>Intramacronucleata</taxon>
        <taxon>Spirotrichea</taxon>
        <taxon>Stichotrichia</taxon>
        <taxon>Sporadotrichida</taxon>
        <taxon>Halteriidae</taxon>
        <taxon>Halteria</taxon>
    </lineage>
</organism>
<protein>
    <submittedName>
        <fullName evidence="1">Uncharacterized protein</fullName>
    </submittedName>
</protein>
<comment type="caution">
    <text evidence="1">The sequence shown here is derived from an EMBL/GenBank/DDBJ whole genome shotgun (WGS) entry which is preliminary data.</text>
</comment>
<evidence type="ECO:0000313" key="1">
    <source>
        <dbReference type="EMBL" id="TNV86464.1"/>
    </source>
</evidence>
<gene>
    <name evidence="1" type="ORF">FGO68_gene11641</name>
</gene>
<proteinExistence type="predicted"/>